<accession>A0ABP7D9D7</accession>
<reference evidence="4" key="1">
    <citation type="journal article" date="2019" name="Int. J. Syst. Evol. Microbiol.">
        <title>The Global Catalogue of Microorganisms (GCM) 10K type strain sequencing project: providing services to taxonomists for standard genome sequencing and annotation.</title>
        <authorList>
            <consortium name="The Broad Institute Genomics Platform"/>
            <consortium name="The Broad Institute Genome Sequencing Center for Infectious Disease"/>
            <person name="Wu L."/>
            <person name="Ma J."/>
        </authorList>
    </citation>
    <scope>NUCLEOTIDE SEQUENCE [LARGE SCALE GENOMIC DNA]</scope>
    <source>
        <strain evidence="4">JCM 16961</strain>
    </source>
</reference>
<keyword evidence="4" id="KW-1185">Reference proteome</keyword>
<feature type="domain" description="HTH merR-type" evidence="2">
    <location>
        <begin position="1"/>
        <end position="70"/>
    </location>
</feature>
<dbReference type="PROSITE" id="PS50937">
    <property type="entry name" value="HTH_MERR_2"/>
    <property type="match status" value="1"/>
</dbReference>
<dbReference type="InterPro" id="IPR009061">
    <property type="entry name" value="DNA-bd_dom_put_sf"/>
</dbReference>
<proteinExistence type="predicted"/>
<dbReference type="EMBL" id="BAABCJ010000002">
    <property type="protein sequence ID" value="GAA3700158.1"/>
    <property type="molecule type" value="Genomic_DNA"/>
</dbReference>
<evidence type="ECO:0000259" key="2">
    <source>
        <dbReference type="PROSITE" id="PS50937"/>
    </source>
</evidence>
<dbReference type="Proteomes" id="UP001501536">
    <property type="component" value="Unassembled WGS sequence"/>
</dbReference>
<dbReference type="Pfam" id="PF13411">
    <property type="entry name" value="MerR_1"/>
    <property type="match status" value="1"/>
</dbReference>
<evidence type="ECO:0000256" key="1">
    <source>
        <dbReference type="ARBA" id="ARBA00023125"/>
    </source>
</evidence>
<evidence type="ECO:0000313" key="3">
    <source>
        <dbReference type="EMBL" id="GAA3700158.1"/>
    </source>
</evidence>
<comment type="caution">
    <text evidence="3">The sequence shown here is derived from an EMBL/GenBank/DDBJ whole genome shotgun (WGS) entry which is preliminary data.</text>
</comment>
<dbReference type="InterPro" id="IPR000551">
    <property type="entry name" value="MerR-type_HTH_dom"/>
</dbReference>
<dbReference type="SUPFAM" id="SSF46955">
    <property type="entry name" value="Putative DNA-binding domain"/>
    <property type="match status" value="1"/>
</dbReference>
<protein>
    <submittedName>
        <fullName evidence="3">MerR family transcriptional regulator</fullName>
    </submittedName>
</protein>
<name>A0ABP7D9D7_9MICC</name>
<dbReference type="InterPro" id="IPR047057">
    <property type="entry name" value="MerR_fam"/>
</dbReference>
<keyword evidence="1" id="KW-0238">DNA-binding</keyword>
<dbReference type="PRINTS" id="PR00040">
    <property type="entry name" value="HTHMERR"/>
</dbReference>
<dbReference type="SMART" id="SM00422">
    <property type="entry name" value="HTH_MERR"/>
    <property type="match status" value="1"/>
</dbReference>
<evidence type="ECO:0000313" key="4">
    <source>
        <dbReference type="Proteomes" id="UP001501536"/>
    </source>
</evidence>
<sequence length="211" mass="22220">MRISELVERTGVPLATVKYYLREGLLPPGRAVGAKLSLYGEEHVRRLALIRALRDTANLPLAGVRTVVAVIDEPSPDPVASLGRAVAALPPAVADDRRGPYPRAEAVAREIGEHIDPGSAAMAQLEDALAAAESVGLGISPERARCYARHVHAMAEFDAAHVPAGESGRAIEHVVLGTALYEPVIAAMRRLAHQDVARSRGAGGVRADAEG</sequence>
<dbReference type="PANTHER" id="PTHR30204">
    <property type="entry name" value="REDOX-CYCLING DRUG-SENSING TRANSCRIPTIONAL ACTIVATOR SOXR"/>
    <property type="match status" value="1"/>
</dbReference>
<dbReference type="Gene3D" id="1.10.1660.10">
    <property type="match status" value="1"/>
</dbReference>
<dbReference type="PANTHER" id="PTHR30204:SF98">
    <property type="entry name" value="HTH-TYPE TRANSCRIPTIONAL REGULATOR ADHR"/>
    <property type="match status" value="1"/>
</dbReference>
<gene>
    <name evidence="3" type="ORF">GCM10022377_11600</name>
</gene>
<organism evidence="3 4">
    <name type="scientific">Zhihengliuella alba</name>
    <dbReference type="NCBI Taxonomy" id="547018"/>
    <lineage>
        <taxon>Bacteria</taxon>
        <taxon>Bacillati</taxon>
        <taxon>Actinomycetota</taxon>
        <taxon>Actinomycetes</taxon>
        <taxon>Micrococcales</taxon>
        <taxon>Micrococcaceae</taxon>
        <taxon>Zhihengliuella</taxon>
    </lineage>
</organism>
<dbReference type="RefSeq" id="WP_344881397.1">
    <property type="nucleotide sequence ID" value="NZ_BAABCJ010000002.1"/>
</dbReference>